<feature type="region of interest" description="Disordered" evidence="5">
    <location>
        <begin position="211"/>
        <end position="248"/>
    </location>
</feature>
<feature type="compositionally biased region" description="Polar residues" evidence="5">
    <location>
        <begin position="506"/>
        <end position="521"/>
    </location>
</feature>
<feature type="region of interest" description="Disordered" evidence="5">
    <location>
        <begin position="775"/>
        <end position="817"/>
    </location>
</feature>
<feature type="region of interest" description="Disordered" evidence="5">
    <location>
        <begin position="325"/>
        <end position="369"/>
    </location>
</feature>
<feature type="region of interest" description="Disordered" evidence="5">
    <location>
        <begin position="925"/>
        <end position="944"/>
    </location>
</feature>
<dbReference type="PROSITE" id="PS50071">
    <property type="entry name" value="HOMEOBOX_2"/>
    <property type="match status" value="1"/>
</dbReference>
<comment type="subcellular location">
    <subcellularLocation>
        <location evidence="1 3 4">Nucleus</location>
    </subcellularLocation>
</comment>
<dbReference type="InterPro" id="IPR050394">
    <property type="entry name" value="Homeobox_NK-like"/>
</dbReference>
<keyword evidence="3 4" id="KW-0371">Homeobox</keyword>
<dbReference type="GO" id="GO:0000978">
    <property type="term" value="F:RNA polymerase II cis-regulatory region sequence-specific DNA binding"/>
    <property type="evidence" value="ECO:0007669"/>
    <property type="project" value="TreeGrafter"/>
</dbReference>
<dbReference type="Pfam" id="PF00046">
    <property type="entry name" value="Homeodomain"/>
    <property type="match status" value="1"/>
</dbReference>
<dbReference type="PANTHER" id="PTHR24340">
    <property type="entry name" value="HOMEOBOX PROTEIN NKX"/>
    <property type="match status" value="1"/>
</dbReference>
<feature type="compositionally biased region" description="Polar residues" evidence="5">
    <location>
        <begin position="778"/>
        <end position="787"/>
    </location>
</feature>
<dbReference type="PANTHER" id="PTHR24340:SF41">
    <property type="entry name" value="MUSCLE-SPECIFIC HOMEOBOX PROTEIN TINMAN-RELATED"/>
    <property type="match status" value="1"/>
</dbReference>
<feature type="DNA-binding region" description="Homeobox" evidence="3">
    <location>
        <begin position="392"/>
        <end position="469"/>
    </location>
</feature>
<dbReference type="SUPFAM" id="SSF46689">
    <property type="entry name" value="Homeodomain-like"/>
    <property type="match status" value="1"/>
</dbReference>
<dbReference type="Proteomes" id="UP000748531">
    <property type="component" value="Unassembled WGS sequence"/>
</dbReference>
<comment type="caution">
    <text evidence="7">The sequence shown here is derived from an EMBL/GenBank/DDBJ whole genome shotgun (WGS) entry which is preliminary data.</text>
</comment>
<evidence type="ECO:0000313" key="8">
    <source>
        <dbReference type="Proteomes" id="UP000748531"/>
    </source>
</evidence>
<name>A0A8J4WJX6_9TREM</name>
<evidence type="ECO:0000256" key="3">
    <source>
        <dbReference type="PROSITE-ProRule" id="PRU00108"/>
    </source>
</evidence>
<feature type="compositionally biased region" description="Low complexity" evidence="5">
    <location>
        <begin position="801"/>
        <end position="817"/>
    </location>
</feature>
<evidence type="ECO:0000313" key="7">
    <source>
        <dbReference type="EMBL" id="KAF5403254.1"/>
    </source>
</evidence>
<evidence type="ECO:0000259" key="6">
    <source>
        <dbReference type="PROSITE" id="PS50071"/>
    </source>
</evidence>
<protein>
    <recommendedName>
        <fullName evidence="6">Homeobox domain-containing protein</fullName>
    </recommendedName>
</protein>
<dbReference type="SMART" id="SM00389">
    <property type="entry name" value="HOX"/>
    <property type="match status" value="1"/>
</dbReference>
<dbReference type="CDD" id="cd00086">
    <property type="entry name" value="homeodomain"/>
    <property type="match status" value="1"/>
</dbReference>
<dbReference type="GO" id="GO:0005634">
    <property type="term" value="C:nucleus"/>
    <property type="evidence" value="ECO:0007669"/>
    <property type="project" value="UniProtKB-SubCell"/>
</dbReference>
<evidence type="ECO:0000256" key="5">
    <source>
        <dbReference type="SAM" id="MobiDB-lite"/>
    </source>
</evidence>
<dbReference type="OrthoDB" id="3137333at2759"/>
<keyword evidence="3 4" id="KW-0539">Nucleus</keyword>
<feature type="domain" description="Homeobox" evidence="6">
    <location>
        <begin position="390"/>
        <end position="468"/>
    </location>
</feature>
<dbReference type="GO" id="GO:0030154">
    <property type="term" value="P:cell differentiation"/>
    <property type="evidence" value="ECO:0007669"/>
    <property type="project" value="TreeGrafter"/>
</dbReference>
<dbReference type="InterPro" id="IPR001356">
    <property type="entry name" value="HD"/>
</dbReference>
<evidence type="ECO:0000256" key="1">
    <source>
        <dbReference type="ARBA" id="ARBA00004123"/>
    </source>
</evidence>
<organism evidence="7 8">
    <name type="scientific">Paragonimus heterotremus</name>
    <dbReference type="NCBI Taxonomy" id="100268"/>
    <lineage>
        <taxon>Eukaryota</taxon>
        <taxon>Metazoa</taxon>
        <taxon>Spiralia</taxon>
        <taxon>Lophotrochozoa</taxon>
        <taxon>Platyhelminthes</taxon>
        <taxon>Trematoda</taxon>
        <taxon>Digenea</taxon>
        <taxon>Plagiorchiida</taxon>
        <taxon>Troglotremata</taxon>
        <taxon>Troglotrematidae</taxon>
        <taxon>Paragonimus</taxon>
    </lineage>
</organism>
<dbReference type="GO" id="GO:0000981">
    <property type="term" value="F:DNA-binding transcription factor activity, RNA polymerase II-specific"/>
    <property type="evidence" value="ECO:0007669"/>
    <property type="project" value="TreeGrafter"/>
</dbReference>
<keyword evidence="3 4" id="KW-0238">DNA-binding</keyword>
<feature type="compositionally biased region" description="Low complexity" evidence="5">
    <location>
        <begin position="925"/>
        <end position="939"/>
    </location>
</feature>
<feature type="region of interest" description="Disordered" evidence="5">
    <location>
        <begin position="557"/>
        <end position="586"/>
    </location>
</feature>
<proteinExistence type="predicted"/>
<dbReference type="Gene3D" id="1.10.10.60">
    <property type="entry name" value="Homeodomain-like"/>
    <property type="match status" value="1"/>
</dbReference>
<accession>A0A8J4WJX6</accession>
<gene>
    <name evidence="7" type="ORF">PHET_03338</name>
</gene>
<keyword evidence="2" id="KW-0217">Developmental protein</keyword>
<feature type="region of interest" description="Disordered" evidence="5">
    <location>
        <begin position="468"/>
        <end position="537"/>
    </location>
</feature>
<sequence length="968" mass="103728">MNDSTAGRVAFKLAPDMHTDAATPNMEGHNSLLSHMSAGYGSRMSALFWPGQSQLDDPMSAMCQGIGVTAGLGLGPCTSNANVGGGNTSTGSSVASGNNTDSAAVNLEPNQLTSAAVASAASSWYGAAAAAAAGDPRITSEYNEYVSRLMGATNAAMANAYPGHLSPNISTGFANNCAPSLNYINSYGLSCAAYPEFNSTHFGSFGSPSSSIGPLQSAGHSTSPRSTAGGGGSAGGGPPSRSRHLGNGLNGNSIVSSCASLLHSGQPASFHSFGSGRRSGDSADYAGHGSSAFGLHTSPYNAAMLAYEKHQKAVAVAAAAAAVAASGIHHHHHPHSSVQLQQSHQQQQQQQLVTNRPASTGGGVHSSLHQLPHSLHHMHNPHTASFRGLSQRRKRRVLFTQAQVYELERRFKQQKYLSAPEREHLSQIINLTPTQSQCETIITPNQFPGLLKQVKIWFQNHRYKCKRAQKDKETGSLTENPTSTMVEVCPHSQSQSLGRQPRESQRSTSRSTANNVSQTGGFASRKPDCIGPMEPDDDAGLQCNLTGLSEPALSTDISNCSESSSLNDYTEDHPSSIQARQNGERKMGTKANHHYSTTSLLDNTVAARKQLIARTDDPSPTNSQIQSPQCDPTDSRLNFLRYSDSGTTEAYNEAHITLSRLDSSHLAFQALRSSKQRDFNVASEDLPSRQQQHQQIGMDVTRSAISYSSNPFTNYPFPTSTYYPPIYNPSPPYMPPTQQSSAGRISSTSLFDPPLSTNLISETTTPFRLDVKKFEAPSQPQSAQRTQPADLFSPSGVNKISPPLSHTHSPSSSLSVAPPSVYSAQLTNMIIAPANQFPQSERNHTDPVELSLLERFQIGRHFTDEESPVVTRNPGDINAILLKHNQKRTCLSTVIEGTDNRNGTKQEQDYRNYKKYGQPETVISSSSSAAVYSPKSSQSATNPELSTTAVDTLGLPPVCMKEITMVSI</sequence>
<dbReference type="EMBL" id="LUCH01001333">
    <property type="protein sequence ID" value="KAF5403254.1"/>
    <property type="molecule type" value="Genomic_DNA"/>
</dbReference>
<reference evidence="7" key="1">
    <citation type="submission" date="2019-05" db="EMBL/GenBank/DDBJ databases">
        <title>Annotation for the trematode Paragonimus heterotremus.</title>
        <authorList>
            <person name="Choi Y.-J."/>
        </authorList>
    </citation>
    <scope>NUCLEOTIDE SEQUENCE</scope>
    <source>
        <strain evidence="7">LC</strain>
    </source>
</reference>
<dbReference type="InterPro" id="IPR009057">
    <property type="entry name" value="Homeodomain-like_sf"/>
</dbReference>
<feature type="compositionally biased region" description="Gly residues" evidence="5">
    <location>
        <begin position="228"/>
        <end position="238"/>
    </location>
</feature>
<feature type="compositionally biased region" description="Polar residues" evidence="5">
    <location>
        <begin position="557"/>
        <end position="568"/>
    </location>
</feature>
<feature type="region of interest" description="Disordered" evidence="5">
    <location>
        <begin position="614"/>
        <end position="635"/>
    </location>
</feature>
<keyword evidence="8" id="KW-1185">Reference proteome</keyword>
<feature type="compositionally biased region" description="Polar residues" evidence="5">
    <location>
        <begin position="475"/>
        <end position="498"/>
    </location>
</feature>
<feature type="compositionally biased region" description="Polar residues" evidence="5">
    <location>
        <begin position="618"/>
        <end position="635"/>
    </location>
</feature>
<evidence type="ECO:0000256" key="2">
    <source>
        <dbReference type="ARBA" id="ARBA00022473"/>
    </source>
</evidence>
<feature type="compositionally biased region" description="Low complexity" evidence="5">
    <location>
        <begin position="336"/>
        <end position="351"/>
    </location>
</feature>
<dbReference type="AlphaFoldDB" id="A0A8J4WJX6"/>
<evidence type="ECO:0000256" key="4">
    <source>
        <dbReference type="RuleBase" id="RU000682"/>
    </source>
</evidence>